<evidence type="ECO:0000259" key="1">
    <source>
        <dbReference type="Pfam" id="PF07596"/>
    </source>
</evidence>
<dbReference type="RefSeq" id="WP_162658727.1">
    <property type="nucleotide sequence ID" value="NZ_LR593887.1"/>
</dbReference>
<dbReference type="InParanoid" id="A0A6C2YQ27"/>
<dbReference type="Proteomes" id="UP000464378">
    <property type="component" value="Chromosome"/>
</dbReference>
<proteinExistence type="predicted"/>
<accession>A0A6C2YQ27</accession>
<keyword evidence="3" id="KW-1185">Reference proteome</keyword>
<organism evidence="2">
    <name type="scientific">Tuwongella immobilis</name>
    <dbReference type="NCBI Taxonomy" id="692036"/>
    <lineage>
        <taxon>Bacteria</taxon>
        <taxon>Pseudomonadati</taxon>
        <taxon>Planctomycetota</taxon>
        <taxon>Planctomycetia</taxon>
        <taxon>Gemmatales</taxon>
        <taxon>Gemmataceae</taxon>
        <taxon>Tuwongella</taxon>
    </lineage>
</organism>
<feature type="domain" description="DUF1559" evidence="1">
    <location>
        <begin position="38"/>
        <end position="303"/>
    </location>
</feature>
<reference evidence="2" key="1">
    <citation type="submission" date="2019-04" db="EMBL/GenBank/DDBJ databases">
        <authorList>
            <consortium name="Science for Life Laboratories"/>
        </authorList>
    </citation>
    <scope>NUCLEOTIDE SEQUENCE</scope>
    <source>
        <strain evidence="2">MBLW1</strain>
    </source>
</reference>
<gene>
    <name evidence="2" type="ORF">GMBLW1_03840</name>
</gene>
<dbReference type="Pfam" id="PF07596">
    <property type="entry name" value="SBP_bac_10"/>
    <property type="match status" value="1"/>
</dbReference>
<dbReference type="InterPro" id="IPR027558">
    <property type="entry name" value="Pre_pil_HX9DG_C"/>
</dbReference>
<dbReference type="PANTHER" id="PTHR30093:SF2">
    <property type="entry name" value="TYPE II SECRETION SYSTEM PROTEIN H"/>
    <property type="match status" value="1"/>
</dbReference>
<dbReference type="EMBL" id="LR593887">
    <property type="protein sequence ID" value="VTS04520.1"/>
    <property type="molecule type" value="Genomic_DNA"/>
</dbReference>
<protein>
    <recommendedName>
        <fullName evidence="1">DUF1559 domain-containing protein</fullName>
    </recommendedName>
</protein>
<evidence type="ECO:0000313" key="3">
    <source>
        <dbReference type="Proteomes" id="UP000464378"/>
    </source>
</evidence>
<dbReference type="InterPro" id="IPR012902">
    <property type="entry name" value="N_methyl_site"/>
</dbReference>
<sequence length="321" mass="35135">MFRVSPMWRKARAFTLIELLVVIAIIAILIGLLLPAVQKVREAAARMKCQNNLKQFGLACHSFHDATGFFPRGGRYGPTGDWNDDKGSWLVFVLPYVEQEGLFRLVPNIDTTFNPIGVAQGNAAFLTARPPMFRCPSDSWNLNWGICNYVASLGPQCAGGGCGADPNQFLCNTLPGIPGSPDHGNSTNSSDIRGMFNRIGAQMNMASVQDGTSNTIMLGETLPETHDHFGDNSWARYNGGNSHVTTLPVINYEIRTRERCSSDPLRSAGNWNVSWGFRSRHTGGANFVFADGSVSFLSANIDRNVYQYLGARADGQPVNRP</sequence>
<dbReference type="InterPro" id="IPR011453">
    <property type="entry name" value="DUF1559"/>
</dbReference>
<dbReference type="EMBL" id="LR586016">
    <property type="protein sequence ID" value="VIP03576.1"/>
    <property type="molecule type" value="Genomic_DNA"/>
</dbReference>
<dbReference type="NCBIfam" id="TIGR04294">
    <property type="entry name" value="pre_pil_HX9DG"/>
    <property type="match status" value="1"/>
</dbReference>
<dbReference type="Pfam" id="PF07963">
    <property type="entry name" value="N_methyl"/>
    <property type="match status" value="1"/>
</dbReference>
<dbReference type="PANTHER" id="PTHR30093">
    <property type="entry name" value="GENERAL SECRETION PATHWAY PROTEIN G"/>
    <property type="match status" value="1"/>
</dbReference>
<dbReference type="InterPro" id="IPR045584">
    <property type="entry name" value="Pilin-like"/>
</dbReference>
<dbReference type="KEGG" id="tim:GMBLW1_03840"/>
<dbReference type="AlphaFoldDB" id="A0A6C2YQ27"/>
<dbReference type="SUPFAM" id="SSF54523">
    <property type="entry name" value="Pili subunits"/>
    <property type="match status" value="1"/>
</dbReference>
<evidence type="ECO:0000313" key="2">
    <source>
        <dbReference type="EMBL" id="VIP03576.1"/>
    </source>
</evidence>
<dbReference type="NCBIfam" id="TIGR02532">
    <property type="entry name" value="IV_pilin_GFxxxE"/>
    <property type="match status" value="1"/>
</dbReference>
<dbReference type="Gene3D" id="3.30.700.10">
    <property type="entry name" value="Glycoprotein, Type 4 Pilin"/>
    <property type="match status" value="1"/>
</dbReference>
<name>A0A6C2YQ27_9BACT</name>